<dbReference type="EMBL" id="CP045905">
    <property type="protein sequence ID" value="QQP37003.1"/>
    <property type="molecule type" value="Genomic_DNA"/>
</dbReference>
<reference evidence="2" key="1">
    <citation type="submission" date="2021-01" db="EMBL/GenBank/DDBJ databases">
        <title>Caligus Genome Assembly.</title>
        <authorList>
            <person name="Gallardo-Escarate C."/>
        </authorList>
    </citation>
    <scope>NUCLEOTIDE SEQUENCE [LARGE SCALE GENOMIC DNA]</scope>
</reference>
<dbReference type="Proteomes" id="UP000595437">
    <property type="component" value="Chromosome 16"/>
</dbReference>
<accession>A0A7T8GSG9</accession>
<dbReference type="AlphaFoldDB" id="A0A7T8GSG9"/>
<keyword evidence="2" id="KW-1185">Reference proteome</keyword>
<evidence type="ECO:0000313" key="1">
    <source>
        <dbReference type="EMBL" id="QQP37003.1"/>
    </source>
</evidence>
<protein>
    <submittedName>
        <fullName evidence="1">Uncharacterized protein</fullName>
    </submittedName>
</protein>
<proteinExistence type="predicted"/>
<name>A0A7T8GSG9_CALRO</name>
<evidence type="ECO:0000313" key="2">
    <source>
        <dbReference type="Proteomes" id="UP000595437"/>
    </source>
</evidence>
<gene>
    <name evidence="1" type="ORF">FKW44_022280</name>
</gene>
<organism evidence="1 2">
    <name type="scientific">Caligus rogercresseyi</name>
    <name type="common">Sea louse</name>
    <dbReference type="NCBI Taxonomy" id="217165"/>
    <lineage>
        <taxon>Eukaryota</taxon>
        <taxon>Metazoa</taxon>
        <taxon>Ecdysozoa</taxon>
        <taxon>Arthropoda</taxon>
        <taxon>Crustacea</taxon>
        <taxon>Multicrustacea</taxon>
        <taxon>Hexanauplia</taxon>
        <taxon>Copepoda</taxon>
        <taxon>Siphonostomatoida</taxon>
        <taxon>Caligidae</taxon>
        <taxon>Caligus</taxon>
    </lineage>
</organism>
<sequence length="54" mass="5941">STSLKNGGCISSAACYEFPCRVGEYIETIRQHCQEVVLNVSVKGAQHSKHQCNE</sequence>
<feature type="non-terminal residue" evidence="1">
    <location>
        <position position="1"/>
    </location>
</feature>